<feature type="chain" id="PRO_5043358545" evidence="1">
    <location>
        <begin position="30"/>
        <end position="538"/>
    </location>
</feature>
<proteinExistence type="predicted"/>
<dbReference type="Gene3D" id="3.20.20.140">
    <property type="entry name" value="Metal-dependent hydrolases"/>
    <property type="match status" value="1"/>
</dbReference>
<name>A0AAU8LSD1_9BACT</name>
<dbReference type="KEGG" id="eaj:Q3M24_16010"/>
<sequence>MEDVSKKMGTFVLASACMGLCFTAAPAAAYNVYYGHLHNHSNVSDGTGTPASAYSYARYTAGLDFFSLADHAEQISSTEWTTIKNAANSANSDGNFVALWGFEWSHGTYGHVAVINTTDYCASDESATNTFSELVTWVENNDGLAFFNHPGRQDTGYEFDHFSSSLASDSFVGMELWNKSDDFDDYYYTSGYYSGDSMGHFDEALTRGWYIGASGSGDNHSGTWGTANDFRMGVLASSLTRANILEAIDARRFFSTLDKNIELSFTIDGEEMGSVMDAGTYDLRIEADDANTEDFSKIELYKNGAVEDTWYPNDDNPIITDTITTSDGDYFYIKVTQDDGDEAISSPIFMTGESQGSGSGSISKRIATGDDDVEQYQTGGTMYMNSSDLELVYDGSKGNQYVGLRFTGLNIPQGATITSASIQFTVDETNTGTTNLTIKAEDTDDAAAFTTSSYNVSNRTTTSEYVSWSPASWTSVGAAGADQKTPDLSDVVQEVVDRTGWSSGNDMVFIITGTGERTAESYNGSSSNAALLEITYTE</sequence>
<reference evidence="2" key="1">
    <citation type="journal article" date="2024" name="Syst. Appl. Microbiol.">
        <title>First single-strain enrichments of Electrothrix cable bacteria, description of E. aestuarii sp. nov. and E. rattekaaiensis sp. nov., and proposal of a cable bacteria taxonomy following the rules of the SeqCode.</title>
        <authorList>
            <person name="Plum-Jensen L.E."/>
            <person name="Schramm A."/>
            <person name="Marshall I.P.G."/>
        </authorList>
    </citation>
    <scope>NUCLEOTIDE SEQUENCE</scope>
    <source>
        <strain evidence="2">Rat1</strain>
    </source>
</reference>
<accession>A0AAU8LSD1</accession>
<dbReference type="InterPro" id="IPR016195">
    <property type="entry name" value="Pol/histidinol_Pase-like"/>
</dbReference>
<organism evidence="2">
    <name type="scientific">Candidatus Electrothrix aestuarii</name>
    <dbReference type="NCBI Taxonomy" id="3062594"/>
    <lineage>
        <taxon>Bacteria</taxon>
        <taxon>Pseudomonadati</taxon>
        <taxon>Thermodesulfobacteriota</taxon>
        <taxon>Desulfobulbia</taxon>
        <taxon>Desulfobulbales</taxon>
        <taxon>Desulfobulbaceae</taxon>
        <taxon>Candidatus Electrothrix</taxon>
    </lineage>
</organism>
<feature type="signal peptide" evidence="1">
    <location>
        <begin position="1"/>
        <end position="29"/>
    </location>
</feature>
<dbReference type="EMBL" id="CP159373">
    <property type="protein sequence ID" value="XCN71800.1"/>
    <property type="molecule type" value="Genomic_DNA"/>
</dbReference>
<protein>
    <submittedName>
        <fullName evidence="2">CehA/McbA family metallohydrolase</fullName>
    </submittedName>
</protein>
<evidence type="ECO:0000256" key="1">
    <source>
        <dbReference type="SAM" id="SignalP"/>
    </source>
</evidence>
<dbReference type="SUPFAM" id="SSF89550">
    <property type="entry name" value="PHP domain-like"/>
    <property type="match status" value="1"/>
</dbReference>
<keyword evidence="1" id="KW-0732">Signal</keyword>
<dbReference type="NCBIfam" id="NF038032">
    <property type="entry name" value="CehA_McbA_metalo"/>
    <property type="match status" value="1"/>
</dbReference>
<evidence type="ECO:0000313" key="2">
    <source>
        <dbReference type="EMBL" id="XCN71800.1"/>
    </source>
</evidence>
<gene>
    <name evidence="2" type="ORF">Q3M24_16010</name>
</gene>
<reference evidence="2" key="2">
    <citation type="submission" date="2024-06" db="EMBL/GenBank/DDBJ databases">
        <authorList>
            <person name="Plum-Jensen L.E."/>
            <person name="Schramm A."/>
            <person name="Marshall I.P.G."/>
        </authorList>
    </citation>
    <scope>NUCLEOTIDE SEQUENCE</scope>
    <source>
        <strain evidence="2">Rat1</strain>
    </source>
</reference>
<dbReference type="AlphaFoldDB" id="A0AAU8LSD1"/>